<dbReference type="STRING" id="1835702.A0A1F5LG94"/>
<dbReference type="RefSeq" id="XP_022487373.1">
    <property type="nucleotide sequence ID" value="XM_022632617.1"/>
</dbReference>
<dbReference type="Proteomes" id="UP000177622">
    <property type="component" value="Unassembled WGS sequence"/>
</dbReference>
<organism evidence="1 2">
    <name type="scientific">Penicillium arizonense</name>
    <dbReference type="NCBI Taxonomy" id="1835702"/>
    <lineage>
        <taxon>Eukaryota</taxon>
        <taxon>Fungi</taxon>
        <taxon>Dikarya</taxon>
        <taxon>Ascomycota</taxon>
        <taxon>Pezizomycotina</taxon>
        <taxon>Eurotiomycetes</taxon>
        <taxon>Eurotiomycetidae</taxon>
        <taxon>Eurotiales</taxon>
        <taxon>Aspergillaceae</taxon>
        <taxon>Penicillium</taxon>
    </lineage>
</organism>
<dbReference type="PANTHER" id="PTHR13271:SF135">
    <property type="entry name" value="SET DOMAIN PROTEIN (AFU_ORTHOLOGUE AFUA_4G11040)"/>
    <property type="match status" value="1"/>
</dbReference>
<dbReference type="GO" id="GO:0016279">
    <property type="term" value="F:protein-lysine N-methyltransferase activity"/>
    <property type="evidence" value="ECO:0007669"/>
    <property type="project" value="UniProtKB-ARBA"/>
</dbReference>
<dbReference type="SUPFAM" id="SSF82199">
    <property type="entry name" value="SET domain"/>
    <property type="match status" value="1"/>
</dbReference>
<dbReference type="AlphaFoldDB" id="A0A1F5LG94"/>
<dbReference type="Gene3D" id="3.90.1410.10">
    <property type="entry name" value="set domain protein methyltransferase, domain 1"/>
    <property type="match status" value="1"/>
</dbReference>
<accession>A0A1F5LG94</accession>
<proteinExistence type="predicted"/>
<evidence type="ECO:0000313" key="1">
    <source>
        <dbReference type="EMBL" id="OGE51929.1"/>
    </source>
</evidence>
<evidence type="ECO:0000313" key="2">
    <source>
        <dbReference type="Proteomes" id="UP000177622"/>
    </source>
</evidence>
<sequence>MAKLFESVDPSLKAHTELVNWFTQHGGNVDKSVRIATDASRGVHLQVKKDWPAPISKETRVINTPINVSMSWFNAMNYQSPRGSFPNHGVEFSRSWMESIGPEETSAFFLMGQYLRGSEGFWYPYLCTLPQPGQLSTPLFFDGEDVDWVVGTGVPEAATERIRIWVEKYDRAIEGLEEIGFEDVELYTWELYLWASTIITSRAFSAKVLSGAVEPDDLPDDGVSVLLPLIDLPNHRPMAKVEWRAGDEDIGLLVLEDVAPGEEISNNYGPRNNEQLLINYGFCLTNNPTDYRIVQLGVKPDSPLSKAKAQQLEMFPEVAKVKENHYYIFNPNYPLLGPDTAMEHSIFSPALFNALTIMESNPRERKMLEITEASIRITPAYGNGHCIYAALAQMSFELMAHAINLKASAEDLPSQPKTLNQTHAKVYRDSLITIDVSALIIALWTISRGRAHGRGEGWEDTKALISEHDARIPAGLLPDEVLSRIRVRILERPSIITKNGELFRLVEMFNLLPAEMQGPAQACFNRIVQNTGLEVPTMPTDPTNLFATLICLFVATYNSPEARSKLPSRVTRWLAFLLENYPLQSDTTENIQPDLEQSRDTLRSFQEYIIAAQPGQWASMDGVDWLTQNSGWLAPEWIQWSWIVASSEMVMLPLEPLQILKMDGPLRLNKQPVLYIPQEQ</sequence>
<dbReference type="PANTHER" id="PTHR13271">
    <property type="entry name" value="UNCHARACTERIZED PUTATIVE METHYLTRANSFERASE"/>
    <property type="match status" value="1"/>
</dbReference>
<reference evidence="1 2" key="1">
    <citation type="journal article" date="2016" name="Sci. Rep.">
        <title>Penicillium arizonense, a new, genome sequenced fungal species, reveals a high chemical diversity in secreted metabolites.</title>
        <authorList>
            <person name="Grijseels S."/>
            <person name="Nielsen J.C."/>
            <person name="Randelovic M."/>
            <person name="Nielsen J."/>
            <person name="Nielsen K.F."/>
            <person name="Workman M."/>
            <person name="Frisvad J.C."/>
        </authorList>
    </citation>
    <scope>NUCLEOTIDE SEQUENCE [LARGE SCALE GENOMIC DNA]</scope>
    <source>
        <strain evidence="1 2">CBS 141311</strain>
    </source>
</reference>
<keyword evidence="2" id="KW-1185">Reference proteome</keyword>
<comment type="caution">
    <text evidence="1">The sequence shown here is derived from an EMBL/GenBank/DDBJ whole genome shotgun (WGS) entry which is preliminary data.</text>
</comment>
<dbReference type="GeneID" id="34577351"/>
<dbReference type="OrthoDB" id="42889at2759"/>
<dbReference type="EMBL" id="LXJU01000011">
    <property type="protein sequence ID" value="OGE51929.1"/>
    <property type="molecule type" value="Genomic_DNA"/>
</dbReference>
<protein>
    <submittedName>
        <fullName evidence="1">Uncharacterized protein</fullName>
    </submittedName>
</protein>
<gene>
    <name evidence="1" type="ORF">PENARI_c011G06064</name>
</gene>
<dbReference type="InterPro" id="IPR050600">
    <property type="entry name" value="SETD3_SETD6_MTase"/>
</dbReference>
<dbReference type="InterPro" id="IPR046341">
    <property type="entry name" value="SET_dom_sf"/>
</dbReference>
<name>A0A1F5LG94_PENAI</name>